<evidence type="ECO:0000313" key="4">
    <source>
        <dbReference type="Proteomes" id="UP001316803"/>
    </source>
</evidence>
<dbReference type="InterPro" id="IPR011009">
    <property type="entry name" value="Kinase-like_dom_sf"/>
</dbReference>
<feature type="region of interest" description="Disordered" evidence="1">
    <location>
        <begin position="1"/>
        <end position="29"/>
    </location>
</feature>
<dbReference type="AlphaFoldDB" id="A0AAN8EPG4"/>
<gene>
    <name evidence="3" type="ORF">OHC33_002516</name>
</gene>
<evidence type="ECO:0000256" key="1">
    <source>
        <dbReference type="SAM" id="MobiDB-lite"/>
    </source>
</evidence>
<comment type="caution">
    <text evidence="3">The sequence shown here is derived from an EMBL/GenBank/DDBJ whole genome shotgun (WGS) entry which is preliminary data.</text>
</comment>
<dbReference type="InterPro" id="IPR051678">
    <property type="entry name" value="AGP_Transferase"/>
</dbReference>
<dbReference type="PANTHER" id="PTHR21310">
    <property type="entry name" value="AMINOGLYCOSIDE PHOSPHOTRANSFERASE-RELATED-RELATED"/>
    <property type="match status" value="1"/>
</dbReference>
<feature type="compositionally biased region" description="Low complexity" evidence="1">
    <location>
        <begin position="9"/>
        <end position="19"/>
    </location>
</feature>
<evidence type="ECO:0000313" key="3">
    <source>
        <dbReference type="EMBL" id="KAK5955943.1"/>
    </source>
</evidence>
<reference evidence="3 4" key="1">
    <citation type="submission" date="2022-12" db="EMBL/GenBank/DDBJ databases">
        <title>Genomic features and morphological characterization of a novel Knufia sp. strain isolated from spacecraft assembly facility.</title>
        <authorList>
            <person name="Teixeira M."/>
            <person name="Chander A.M."/>
            <person name="Stajich J.E."/>
            <person name="Venkateswaran K."/>
        </authorList>
    </citation>
    <scope>NUCLEOTIDE SEQUENCE [LARGE SCALE GENOMIC DNA]</scope>
    <source>
        <strain evidence="3 4">FJI-L2-BK-P2</strain>
    </source>
</reference>
<dbReference type="Pfam" id="PF01636">
    <property type="entry name" value="APH"/>
    <property type="match status" value="1"/>
</dbReference>
<dbReference type="Gene3D" id="3.90.1200.10">
    <property type="match status" value="1"/>
</dbReference>
<proteinExistence type="predicted"/>
<evidence type="ECO:0000259" key="2">
    <source>
        <dbReference type="Pfam" id="PF01636"/>
    </source>
</evidence>
<protein>
    <recommendedName>
        <fullName evidence="2">Aminoglycoside phosphotransferase domain-containing protein</fullName>
    </recommendedName>
</protein>
<dbReference type="SUPFAM" id="SSF56112">
    <property type="entry name" value="Protein kinase-like (PK-like)"/>
    <property type="match status" value="1"/>
</dbReference>
<keyword evidence="4" id="KW-1185">Reference proteome</keyword>
<dbReference type="CDD" id="cd05120">
    <property type="entry name" value="APH_ChoK_like"/>
    <property type="match status" value="1"/>
</dbReference>
<feature type="domain" description="Aminoglycoside phosphotransferase" evidence="2">
    <location>
        <begin position="76"/>
        <end position="271"/>
    </location>
</feature>
<dbReference type="PANTHER" id="PTHR21310:SF55">
    <property type="entry name" value="AMINOGLYCOSIDE PHOSPHOTRANSFERASE DOMAIN-CONTAINING PROTEIN"/>
    <property type="match status" value="1"/>
</dbReference>
<dbReference type="Proteomes" id="UP001316803">
    <property type="component" value="Unassembled WGS sequence"/>
</dbReference>
<accession>A0AAN8EPG4</accession>
<dbReference type="InterPro" id="IPR002575">
    <property type="entry name" value="Aminoglycoside_PTrfase"/>
</dbReference>
<dbReference type="EMBL" id="JAKLMC020000005">
    <property type="protein sequence ID" value="KAK5955943.1"/>
    <property type="molecule type" value="Genomic_DNA"/>
</dbReference>
<sequence length="292" mass="33295">MGGDDERTSSPSTPDSPLPGASHTPCRSDPFHNSRLRRFVVLAGIKAARCIQRDRSPIIRLTPTKCVKLGSYRDLAEARTMQFIAQHTSVPVPKVHCAFTRKGQTYIVMQYVKGQMAATTWKTLSEESRTKVLRQLKKMVDEMRALHPTNSHIANVDGGSLCDCRLPTSLERFGPFEDTQAFHAFLRQGLEQAPPDCPEVDDMIALHKREWGAPVFTHGDLSSLNIILRDDDIVATLDWETAGWFPPYWEYTTATQVNPRNSFWKDYVNHFLETWPEALTMETTRQRWWGAF</sequence>
<name>A0AAN8EPG4_9EURO</name>
<organism evidence="3 4">
    <name type="scientific">Knufia fluminis</name>
    <dbReference type="NCBI Taxonomy" id="191047"/>
    <lineage>
        <taxon>Eukaryota</taxon>
        <taxon>Fungi</taxon>
        <taxon>Dikarya</taxon>
        <taxon>Ascomycota</taxon>
        <taxon>Pezizomycotina</taxon>
        <taxon>Eurotiomycetes</taxon>
        <taxon>Chaetothyriomycetidae</taxon>
        <taxon>Chaetothyriales</taxon>
        <taxon>Trichomeriaceae</taxon>
        <taxon>Knufia</taxon>
    </lineage>
</organism>